<sequence>MLTGGETITCVETFLYNLSGAGSMRLQNVKLTSHGNKCQNFSNSYDLCL</sequence>
<reference evidence="1" key="1">
    <citation type="submission" date="2018-02" db="EMBL/GenBank/DDBJ databases">
        <title>Rhizophora mucronata_Transcriptome.</title>
        <authorList>
            <person name="Meera S.P."/>
            <person name="Sreeshan A."/>
            <person name="Augustine A."/>
        </authorList>
    </citation>
    <scope>NUCLEOTIDE SEQUENCE</scope>
    <source>
        <tissue evidence="1">Leaf</tissue>
    </source>
</reference>
<proteinExistence type="predicted"/>
<dbReference type="AlphaFoldDB" id="A0A2P2PSH4"/>
<evidence type="ECO:0000313" key="1">
    <source>
        <dbReference type="EMBL" id="MBX57694.1"/>
    </source>
</evidence>
<dbReference type="EMBL" id="GGEC01077210">
    <property type="protein sequence ID" value="MBX57694.1"/>
    <property type="molecule type" value="Transcribed_RNA"/>
</dbReference>
<organism evidence="1">
    <name type="scientific">Rhizophora mucronata</name>
    <name type="common">Asiatic mangrove</name>
    <dbReference type="NCBI Taxonomy" id="61149"/>
    <lineage>
        <taxon>Eukaryota</taxon>
        <taxon>Viridiplantae</taxon>
        <taxon>Streptophyta</taxon>
        <taxon>Embryophyta</taxon>
        <taxon>Tracheophyta</taxon>
        <taxon>Spermatophyta</taxon>
        <taxon>Magnoliopsida</taxon>
        <taxon>eudicotyledons</taxon>
        <taxon>Gunneridae</taxon>
        <taxon>Pentapetalae</taxon>
        <taxon>rosids</taxon>
        <taxon>fabids</taxon>
        <taxon>Malpighiales</taxon>
        <taxon>Rhizophoraceae</taxon>
        <taxon>Rhizophora</taxon>
    </lineage>
</organism>
<accession>A0A2P2PSH4</accession>
<name>A0A2P2PSH4_RHIMU</name>
<protein>
    <submittedName>
        <fullName evidence="1">Uncharacterized protein</fullName>
    </submittedName>
</protein>